<dbReference type="EC" id="4.3.2.1" evidence="4"/>
<dbReference type="GO" id="GO:0016829">
    <property type="term" value="F:lyase activity"/>
    <property type="evidence" value="ECO:0007669"/>
    <property type="project" value="UniProtKB-KW"/>
</dbReference>
<dbReference type="PRINTS" id="PR00145">
    <property type="entry name" value="ARGSUCLYASE"/>
</dbReference>
<dbReference type="Pfam" id="PF14698">
    <property type="entry name" value="ASL_C2"/>
    <property type="match status" value="1"/>
</dbReference>
<evidence type="ECO:0000256" key="3">
    <source>
        <dbReference type="ARBA" id="ARBA00005552"/>
    </source>
</evidence>
<proteinExistence type="inferred from homology"/>
<keyword evidence="9" id="KW-1185">Reference proteome</keyword>
<evidence type="ECO:0000259" key="6">
    <source>
        <dbReference type="Pfam" id="PF00206"/>
    </source>
</evidence>
<sequence length="428" mass="48440">MVTKLVEFHHVKLEQLDFDPYIGDVYNNRDEILKQHIGDLAGYIHIGRARREASTISWQLCCREKITGLIKQVVNLISSFETVCKSHKSTYMSDFTYLQHAQPTTLEHYLLTFVMPLTRDLERLKTALQFVNKSPAGSGSVNGSQLNIDREYLADLLGFDGLVEHTRDAMWAPDMVLDIMTPVISIMTTLDRLSEEFIIWGSKEFDYIDFSDQTSRTSVIMPQKKNPYGLAYIRGQARSLTGVFMSLISTNQTISGQPDNRIFAYYEVPRALDYVITCVDLFNDVLTQSTFNKKQLNAAAGEGFTYSTDICDMLIMETNLDNRSVHKIVGLAVRQCIDNHTSELTLDDIYQAAQKLDISLPKINPDKFAQNIDPKSIVNNRQGIGSANPEAIQTMYININSAIQNTVGYVDSLQLESFEQSFFTKLAK</sequence>
<dbReference type="SUPFAM" id="SSF48557">
    <property type="entry name" value="L-aspartase-like"/>
    <property type="match status" value="1"/>
</dbReference>
<evidence type="ECO:0000313" key="9">
    <source>
        <dbReference type="Proteomes" id="UP001528411"/>
    </source>
</evidence>
<comment type="caution">
    <text evidence="8">The sequence shown here is derived from an EMBL/GenBank/DDBJ whole genome shotgun (WGS) entry which is preliminary data.</text>
</comment>
<dbReference type="RefSeq" id="WP_272179950.1">
    <property type="nucleotide sequence ID" value="NZ_JAQOMS010000002.1"/>
</dbReference>
<dbReference type="Proteomes" id="UP001528411">
    <property type="component" value="Unassembled WGS sequence"/>
</dbReference>
<evidence type="ECO:0000256" key="5">
    <source>
        <dbReference type="ARBA" id="ARBA00022571"/>
    </source>
</evidence>
<dbReference type="InterPro" id="IPR022761">
    <property type="entry name" value="Fumarate_lyase_N"/>
</dbReference>
<dbReference type="PRINTS" id="PR00149">
    <property type="entry name" value="FUMRATELYASE"/>
</dbReference>
<dbReference type="Gene3D" id="1.20.200.10">
    <property type="entry name" value="Fumarase/aspartase (Central domain)"/>
    <property type="match status" value="1"/>
</dbReference>
<dbReference type="Gene3D" id="1.10.40.30">
    <property type="entry name" value="Fumarase/aspartase (C-terminal domain)"/>
    <property type="match status" value="1"/>
</dbReference>
<gene>
    <name evidence="8" type="ORF">PN838_05225</name>
</gene>
<dbReference type="InterPro" id="IPR008948">
    <property type="entry name" value="L-Aspartase-like"/>
</dbReference>
<dbReference type="InterPro" id="IPR009049">
    <property type="entry name" value="Argininosuccinate_lyase"/>
</dbReference>
<organism evidence="8 9">
    <name type="scientific">Psychrosphaera algicola</name>
    <dbReference type="NCBI Taxonomy" id="3023714"/>
    <lineage>
        <taxon>Bacteria</taxon>
        <taxon>Pseudomonadati</taxon>
        <taxon>Pseudomonadota</taxon>
        <taxon>Gammaproteobacteria</taxon>
        <taxon>Alteromonadales</taxon>
        <taxon>Pseudoalteromonadaceae</taxon>
        <taxon>Psychrosphaera</taxon>
    </lineage>
</organism>
<evidence type="ECO:0000313" key="8">
    <source>
        <dbReference type="EMBL" id="MDC2888291.1"/>
    </source>
</evidence>
<comment type="catalytic activity">
    <reaction evidence="1">
        <text>2-(N(omega)-L-arginino)succinate = fumarate + L-arginine</text>
        <dbReference type="Rhea" id="RHEA:24020"/>
        <dbReference type="ChEBI" id="CHEBI:29806"/>
        <dbReference type="ChEBI" id="CHEBI:32682"/>
        <dbReference type="ChEBI" id="CHEBI:57472"/>
        <dbReference type="EC" id="4.3.2.1"/>
    </reaction>
</comment>
<comment type="similarity">
    <text evidence="3">In the N-terminal section; belongs to the lyase 1 family. Argininosuccinate lyase subfamily.</text>
</comment>
<evidence type="ECO:0000256" key="4">
    <source>
        <dbReference type="ARBA" id="ARBA00012338"/>
    </source>
</evidence>
<accession>A0ABT5FCJ0</accession>
<keyword evidence="8" id="KW-0456">Lyase</keyword>
<dbReference type="InterPro" id="IPR024083">
    <property type="entry name" value="Fumarase/histidase_N"/>
</dbReference>
<dbReference type="InterPro" id="IPR000362">
    <property type="entry name" value="Fumarate_lyase_fam"/>
</dbReference>
<dbReference type="Gene3D" id="1.10.275.10">
    <property type="entry name" value="Fumarase/aspartase (N-terminal domain)"/>
    <property type="match status" value="1"/>
</dbReference>
<dbReference type="Pfam" id="PF00206">
    <property type="entry name" value="Lyase_1"/>
    <property type="match status" value="1"/>
</dbReference>
<reference evidence="8 9" key="1">
    <citation type="submission" date="2023-01" db="EMBL/GenBank/DDBJ databases">
        <title>Psychrosphaera sp. nov., isolated from marine algae.</title>
        <authorList>
            <person name="Bayburt H."/>
            <person name="Choi B.J."/>
            <person name="Kim J.M."/>
            <person name="Choi D.G."/>
            <person name="Jeon C.O."/>
        </authorList>
    </citation>
    <scope>NUCLEOTIDE SEQUENCE [LARGE SCALE GENOMIC DNA]</scope>
    <source>
        <strain evidence="8 9">G1-22</strain>
    </source>
</reference>
<dbReference type="PANTHER" id="PTHR43814">
    <property type="entry name" value="ARGININOSUCCINATE LYASE"/>
    <property type="match status" value="1"/>
</dbReference>
<evidence type="ECO:0000259" key="7">
    <source>
        <dbReference type="Pfam" id="PF14698"/>
    </source>
</evidence>
<dbReference type="PANTHER" id="PTHR43814:SF1">
    <property type="entry name" value="ARGININOSUCCINATE LYASE"/>
    <property type="match status" value="1"/>
</dbReference>
<comment type="pathway">
    <text evidence="2">Amino-acid biosynthesis; L-arginine biosynthesis; L-arginine from L-ornithine and carbamoyl phosphate: step 3/3.</text>
</comment>
<feature type="domain" description="Fumarate lyase N-terminal" evidence="6">
    <location>
        <begin position="30"/>
        <end position="240"/>
    </location>
</feature>
<dbReference type="EMBL" id="JAQOMS010000002">
    <property type="protein sequence ID" value="MDC2888291.1"/>
    <property type="molecule type" value="Genomic_DNA"/>
</dbReference>
<dbReference type="InterPro" id="IPR029419">
    <property type="entry name" value="Arg_succ_lyase_C"/>
</dbReference>
<keyword evidence="5" id="KW-0028">Amino-acid biosynthesis</keyword>
<evidence type="ECO:0000256" key="1">
    <source>
        <dbReference type="ARBA" id="ARBA00000985"/>
    </source>
</evidence>
<protein>
    <recommendedName>
        <fullName evidence="4">argininosuccinate lyase</fullName>
        <ecNumber evidence="4">4.3.2.1</ecNumber>
    </recommendedName>
</protein>
<keyword evidence="5" id="KW-0055">Arginine biosynthesis</keyword>
<name>A0ABT5FCJ0_9GAMM</name>
<feature type="domain" description="Argininosuccinate lyase C-terminal" evidence="7">
    <location>
        <begin position="304"/>
        <end position="379"/>
    </location>
</feature>
<evidence type="ECO:0000256" key="2">
    <source>
        <dbReference type="ARBA" id="ARBA00004941"/>
    </source>
</evidence>